<sequence length="168" mass="19341">MKNIFLLLFSSLVLSCNNSKVNAEVSDLEVESKPLHTDTVSTNIKTSQIIVPENVDDKFETFLKYFNEDSTFQISRIDFPLKVKVADSDKNYEMSEEIIQKSGFRKMDFTYDSSSANKEVDSYEQKINIKGNKAIIEVRGIENGIMANFYFEKKKGKWMLVTWEDSST</sequence>
<dbReference type="RefSeq" id="WP_115371932.1">
    <property type="nucleotide sequence ID" value="NZ_QASA01000001.1"/>
</dbReference>
<dbReference type="PROSITE" id="PS51257">
    <property type="entry name" value="PROKAR_LIPOPROTEIN"/>
    <property type="match status" value="1"/>
</dbReference>
<reference evidence="1 2" key="1">
    <citation type="submission" date="2018-04" db="EMBL/GenBank/DDBJ databases">
        <title>Adhaeribacter sp. HMF7616 genome sequencing and assembly.</title>
        <authorList>
            <person name="Kang H."/>
            <person name="Kang J."/>
            <person name="Cha I."/>
            <person name="Kim H."/>
            <person name="Joh K."/>
        </authorList>
    </citation>
    <scope>NUCLEOTIDE SEQUENCE [LARGE SCALE GENOMIC DNA]</scope>
    <source>
        <strain evidence="1 2">HMF7616</strain>
    </source>
</reference>
<evidence type="ECO:0000313" key="2">
    <source>
        <dbReference type="Proteomes" id="UP000253919"/>
    </source>
</evidence>
<dbReference type="OrthoDB" id="1043604at2"/>
<dbReference type="InterPro" id="IPR025590">
    <property type="entry name" value="DUF4348"/>
</dbReference>
<dbReference type="AlphaFoldDB" id="A0A369QDU4"/>
<name>A0A369QDU4_9BACT</name>
<gene>
    <name evidence="1" type="ORF">AHMF7616_01084</name>
</gene>
<evidence type="ECO:0008006" key="3">
    <source>
        <dbReference type="Google" id="ProtNLM"/>
    </source>
</evidence>
<proteinExistence type="predicted"/>
<comment type="caution">
    <text evidence="1">The sequence shown here is derived from an EMBL/GenBank/DDBJ whole genome shotgun (WGS) entry which is preliminary data.</text>
</comment>
<protein>
    <recommendedName>
        <fullName evidence="3">DUF4348 domain-containing protein</fullName>
    </recommendedName>
</protein>
<keyword evidence="2" id="KW-1185">Reference proteome</keyword>
<dbReference type="Gene3D" id="3.10.450.410">
    <property type="match status" value="1"/>
</dbReference>
<evidence type="ECO:0000313" key="1">
    <source>
        <dbReference type="EMBL" id="RDC62490.1"/>
    </source>
</evidence>
<organism evidence="1 2">
    <name type="scientific">Adhaeribacter pallidiroseus</name>
    <dbReference type="NCBI Taxonomy" id="2072847"/>
    <lineage>
        <taxon>Bacteria</taxon>
        <taxon>Pseudomonadati</taxon>
        <taxon>Bacteroidota</taxon>
        <taxon>Cytophagia</taxon>
        <taxon>Cytophagales</taxon>
        <taxon>Hymenobacteraceae</taxon>
        <taxon>Adhaeribacter</taxon>
    </lineage>
</organism>
<dbReference type="EMBL" id="QASA01000001">
    <property type="protein sequence ID" value="RDC62490.1"/>
    <property type="molecule type" value="Genomic_DNA"/>
</dbReference>
<dbReference type="Pfam" id="PF14254">
    <property type="entry name" value="DUF4348"/>
    <property type="match status" value="1"/>
</dbReference>
<dbReference type="Proteomes" id="UP000253919">
    <property type="component" value="Unassembled WGS sequence"/>
</dbReference>
<accession>A0A369QDU4</accession>